<dbReference type="Proteomes" id="UP001235939">
    <property type="component" value="Chromosome 02"/>
</dbReference>
<keyword evidence="2" id="KW-0472">Membrane</keyword>
<proteinExistence type="predicted"/>
<dbReference type="Gene3D" id="3.30.420.10">
    <property type="entry name" value="Ribonuclease H-like superfamily/Ribonuclease H"/>
    <property type="match status" value="1"/>
</dbReference>
<dbReference type="InterPro" id="IPR041588">
    <property type="entry name" value="Integrase_H2C2"/>
</dbReference>
<reference evidence="4 5" key="1">
    <citation type="submission" date="2022-01" db="EMBL/GenBank/DDBJ databases">
        <title>A chromosomal length assembly of Cordylochernes scorpioides.</title>
        <authorList>
            <person name="Zeh D."/>
            <person name="Zeh J."/>
        </authorList>
    </citation>
    <scope>NUCLEOTIDE SEQUENCE [LARGE SCALE GENOMIC DNA]</scope>
    <source>
        <strain evidence="4">IN4F17</strain>
        <tissue evidence="4">Whole Body</tissue>
    </source>
</reference>
<accession>A0ABY6K2L3</accession>
<dbReference type="InterPro" id="IPR036397">
    <property type="entry name" value="RNaseH_sf"/>
</dbReference>
<name>A0ABY6K2L3_9ARAC</name>
<feature type="region of interest" description="Disordered" evidence="1">
    <location>
        <begin position="153"/>
        <end position="172"/>
    </location>
</feature>
<keyword evidence="2" id="KW-0812">Transmembrane</keyword>
<gene>
    <name evidence="4" type="ORF">LAZ67_2002894</name>
</gene>
<dbReference type="EMBL" id="CP092864">
    <property type="protein sequence ID" value="UYV63034.1"/>
    <property type="molecule type" value="Genomic_DNA"/>
</dbReference>
<evidence type="ECO:0000259" key="3">
    <source>
        <dbReference type="Pfam" id="PF17921"/>
    </source>
</evidence>
<organism evidence="4 5">
    <name type="scientific">Cordylochernes scorpioides</name>
    <dbReference type="NCBI Taxonomy" id="51811"/>
    <lineage>
        <taxon>Eukaryota</taxon>
        <taxon>Metazoa</taxon>
        <taxon>Ecdysozoa</taxon>
        <taxon>Arthropoda</taxon>
        <taxon>Chelicerata</taxon>
        <taxon>Arachnida</taxon>
        <taxon>Pseudoscorpiones</taxon>
        <taxon>Cheliferoidea</taxon>
        <taxon>Chernetidae</taxon>
        <taxon>Cordylochernes</taxon>
    </lineage>
</organism>
<feature type="compositionally biased region" description="Basic and acidic residues" evidence="1">
    <location>
        <begin position="127"/>
        <end position="146"/>
    </location>
</feature>
<sequence>MALSTLLYAAPIWANNQRNLVDRNIEASEMLSTYGEVNARQFSRQTGISYGTDRQALNEITFMQDGGPPHISCGAKHLLKDTFGEYRVISRHFIYQWPPRSPDLTPCDVYRCRAYHRAAQKWFSKFKNGDMDPEDTPRSGRPSEFDEKHLKALLKKDGRQTTRDTPKPRIKQDLHPQKAMICVILGLRRYTVLGNARKSHVPLDLQEMHSSPKGGHIGIGKTLAKARERFCWPESRAVVENWCRNCSKCSARKIKETGINIFPCPDGLRKSEHESTGYSPAGMLFGHEPRMPCDVLLGCPEETFENTSTSFNGRKDDDHSPIYCGIYRDEELIPKSRRTKLRGGLQANDAVSRGWTTAYRRRRSTFWKILEGSTNFCLLFCACFPSLCCSCVACALHMLINEGPGILPGNITEMFSHPDGHRSTRLTNAACHPPLATPGMDATQYWHIAMLGLVLLLLVLAAPLLALVCLLVRHPRVALVLRPNAPTLPPGSATRATDVSAPPPDVVALGLGVSVLLADQPFLPPNVSHAQRPRSLSAIILIPEDGAKFFRSEKTISL</sequence>
<evidence type="ECO:0000256" key="1">
    <source>
        <dbReference type="SAM" id="MobiDB-lite"/>
    </source>
</evidence>
<protein>
    <submittedName>
        <fullName evidence="4">SETMAR</fullName>
    </submittedName>
</protein>
<evidence type="ECO:0000256" key="2">
    <source>
        <dbReference type="SAM" id="Phobius"/>
    </source>
</evidence>
<feature type="region of interest" description="Disordered" evidence="1">
    <location>
        <begin position="126"/>
        <end position="146"/>
    </location>
</feature>
<dbReference type="Pfam" id="PF17921">
    <property type="entry name" value="Integrase_H2C2"/>
    <property type="match status" value="1"/>
</dbReference>
<dbReference type="Gene3D" id="1.10.340.70">
    <property type="match status" value="1"/>
</dbReference>
<keyword evidence="2" id="KW-1133">Transmembrane helix</keyword>
<evidence type="ECO:0000313" key="5">
    <source>
        <dbReference type="Proteomes" id="UP001235939"/>
    </source>
</evidence>
<evidence type="ECO:0000313" key="4">
    <source>
        <dbReference type="EMBL" id="UYV63034.1"/>
    </source>
</evidence>
<keyword evidence="5" id="KW-1185">Reference proteome</keyword>
<dbReference type="InterPro" id="IPR052160">
    <property type="entry name" value="Gypsy_RT_Integrase-like"/>
</dbReference>
<feature type="domain" description="Integrase zinc-binding" evidence="3">
    <location>
        <begin position="205"/>
        <end position="254"/>
    </location>
</feature>
<dbReference type="PANTHER" id="PTHR47266">
    <property type="entry name" value="ENDONUCLEASE-RELATED"/>
    <property type="match status" value="1"/>
</dbReference>
<feature type="transmembrane region" description="Helical" evidence="2">
    <location>
        <begin position="445"/>
        <end position="472"/>
    </location>
</feature>